<proteinExistence type="predicted"/>
<gene>
    <name evidence="1" type="ORF">PHIN3_375</name>
</gene>
<reference evidence="1 2" key="1">
    <citation type="submission" date="2015-04" db="EMBL/GenBank/DDBJ databases">
        <authorList>
            <person name="Hodson T.S."/>
            <person name="Hyde J.R."/>
            <person name="Schouten J.T."/>
            <person name="Crockett J.T."/>
            <person name="Smith T.A."/>
            <person name="Merrill B.D."/>
            <person name="Crook M.B."/>
            <person name="Griffitts J.S."/>
            <person name="Burnett S.H."/>
            <person name="Grose J.H."/>
            <person name="Breakwell D.P."/>
        </authorList>
    </citation>
    <scope>NUCLEOTIDE SEQUENCE [LARGE SCALE GENOMIC DNA]</scope>
</reference>
<accession>A0A0F6SJ60</accession>
<organism evidence="1 2">
    <name type="scientific">Sinorhizobium phage phiN3</name>
    <dbReference type="NCBI Taxonomy" id="1647405"/>
    <lineage>
        <taxon>Viruses</taxon>
        <taxon>Duplodnaviria</taxon>
        <taxon>Heunggongvirae</taxon>
        <taxon>Uroviricota</taxon>
        <taxon>Caudoviricetes</taxon>
        <taxon>Emdodecavirus</taxon>
        <taxon>Emdodecavirus N3</taxon>
    </lineage>
</organism>
<dbReference type="EMBL" id="KR052482">
    <property type="protein sequence ID" value="AKF13638.1"/>
    <property type="molecule type" value="Genomic_DNA"/>
</dbReference>
<dbReference type="RefSeq" id="YP_009212615.1">
    <property type="nucleotide sequence ID" value="NC_028945.1"/>
</dbReference>
<dbReference type="KEGG" id="vg:26639110"/>
<sequence>MSAFIVFYRRMSDAQIDQLHAVGCWSGSEAGIAYLDSEPRGEREPKYEGAIKHDTFEMAALVKDCDDKDELYDRMNSEWRFDMMTTCHTDFPRSMSKGDVVYTPDTNEWHYVAGFGFEPITDSKFIDYLMKKI</sequence>
<evidence type="ECO:0000313" key="2">
    <source>
        <dbReference type="Proteomes" id="UP000202958"/>
    </source>
</evidence>
<dbReference type="GeneID" id="26639110"/>
<name>A0A0F6SJ60_9CAUD</name>
<protein>
    <submittedName>
        <fullName evidence="1">Uncharacterized protein</fullName>
    </submittedName>
</protein>
<dbReference type="Proteomes" id="UP000202958">
    <property type="component" value="Segment"/>
</dbReference>
<evidence type="ECO:0000313" key="1">
    <source>
        <dbReference type="EMBL" id="AKF13638.1"/>
    </source>
</evidence>
<keyword evidence="2" id="KW-1185">Reference proteome</keyword>